<dbReference type="Pfam" id="PF25876">
    <property type="entry name" value="HH_MFP_RND"/>
    <property type="match status" value="1"/>
</dbReference>
<evidence type="ECO:0000256" key="2">
    <source>
        <dbReference type="SAM" id="MobiDB-lite"/>
    </source>
</evidence>
<dbReference type="PANTHER" id="PTHR30469">
    <property type="entry name" value="MULTIDRUG RESISTANCE PROTEIN MDTA"/>
    <property type="match status" value="1"/>
</dbReference>
<dbReference type="Pfam" id="PF25917">
    <property type="entry name" value="BSH_RND"/>
    <property type="match status" value="1"/>
</dbReference>
<dbReference type="InterPro" id="IPR058624">
    <property type="entry name" value="MdtA-like_HH"/>
</dbReference>
<evidence type="ECO:0000313" key="7">
    <source>
        <dbReference type="EMBL" id="WQD79316.1"/>
    </source>
</evidence>
<evidence type="ECO:0000256" key="1">
    <source>
        <dbReference type="ARBA" id="ARBA00009477"/>
    </source>
</evidence>
<keyword evidence="3" id="KW-0472">Membrane</keyword>
<feature type="compositionally biased region" description="Polar residues" evidence="2">
    <location>
        <begin position="21"/>
        <end position="30"/>
    </location>
</feature>
<accession>A0ABZ0WPQ5</accession>
<keyword evidence="8" id="KW-1185">Reference proteome</keyword>
<proteinExistence type="inferred from homology"/>
<protein>
    <submittedName>
        <fullName evidence="7">Efflux RND transporter periplasmic adaptor subunit</fullName>
    </submittedName>
</protein>
<feature type="domain" description="Multidrug resistance protein MdtA-like alpha-helical hairpin" evidence="4">
    <location>
        <begin position="157"/>
        <end position="218"/>
    </location>
</feature>
<dbReference type="Gene3D" id="2.40.30.170">
    <property type="match status" value="1"/>
</dbReference>
<evidence type="ECO:0000259" key="5">
    <source>
        <dbReference type="Pfam" id="PF25917"/>
    </source>
</evidence>
<sequence length="426" mass="44201">MSSSNFDVTARDAAAPGEASATANSGQTGEAQRGGNADVPASQPSSTNHHRGRRFAVIAAAVAAALAAGIVPRLSAHAALKKQTATLEVPAVQVTKPTVAPADQPLLLPADIEANQQTPIFARTNGYLKAWYADIGAHVKAGQLLAVIDAPEVDAALRAARADEQQALANDQLAQVTASRWQQLVDTHAVSQQETDIKVSDAQAKHAALLAAQSNVARLAQMQSYEKVYAPFDGVVTARNVDVGALIDAGSTGGPAREMFDLAQTHTLRVYADVPQNDAQAVSDGTPACLVLTQQPGECHAGTVVRNSGAINPSTRTLRVEVDVPNDDGAVLPGSYGQLRLTLHSAQPGLSVPVNALLYRPQGVQLATVDARHRVVLKTITPGRDFGTRIEVAAGVGANDQVILNPSDSITGGEPVRVVQAGGAQS</sequence>
<evidence type="ECO:0000259" key="6">
    <source>
        <dbReference type="Pfam" id="PF25954"/>
    </source>
</evidence>
<evidence type="ECO:0000313" key="8">
    <source>
        <dbReference type="Proteomes" id="UP001325479"/>
    </source>
</evidence>
<gene>
    <name evidence="7" type="ORF">U0042_06330</name>
</gene>
<organism evidence="7 8">
    <name type="scientific">Paraburkholderia kururiensis</name>
    <dbReference type="NCBI Taxonomy" id="984307"/>
    <lineage>
        <taxon>Bacteria</taxon>
        <taxon>Pseudomonadati</taxon>
        <taxon>Pseudomonadota</taxon>
        <taxon>Betaproteobacteria</taxon>
        <taxon>Burkholderiales</taxon>
        <taxon>Burkholderiaceae</taxon>
        <taxon>Paraburkholderia</taxon>
    </lineage>
</organism>
<feature type="domain" description="Multidrug resistance protein MdtA-like barrel-sandwich hybrid" evidence="5">
    <location>
        <begin position="120"/>
        <end position="252"/>
    </location>
</feature>
<dbReference type="SUPFAM" id="SSF111369">
    <property type="entry name" value="HlyD-like secretion proteins"/>
    <property type="match status" value="1"/>
</dbReference>
<keyword evidence="3" id="KW-0812">Transmembrane</keyword>
<dbReference type="Pfam" id="PF25954">
    <property type="entry name" value="Beta-barrel_RND_2"/>
    <property type="match status" value="1"/>
</dbReference>
<feature type="region of interest" description="Disordered" evidence="2">
    <location>
        <begin position="1"/>
        <end position="50"/>
    </location>
</feature>
<dbReference type="InterPro" id="IPR058625">
    <property type="entry name" value="MdtA-like_BSH"/>
</dbReference>
<dbReference type="Proteomes" id="UP001325479">
    <property type="component" value="Chromosome"/>
</dbReference>
<dbReference type="Gene3D" id="1.10.287.470">
    <property type="entry name" value="Helix hairpin bin"/>
    <property type="match status" value="1"/>
</dbReference>
<name>A0ABZ0WPQ5_9BURK</name>
<dbReference type="EMBL" id="CP139965">
    <property type="protein sequence ID" value="WQD79316.1"/>
    <property type="molecule type" value="Genomic_DNA"/>
</dbReference>
<dbReference type="NCBIfam" id="TIGR01730">
    <property type="entry name" value="RND_mfp"/>
    <property type="match status" value="1"/>
</dbReference>
<evidence type="ECO:0000259" key="4">
    <source>
        <dbReference type="Pfam" id="PF25876"/>
    </source>
</evidence>
<dbReference type="Gene3D" id="2.40.50.100">
    <property type="match status" value="1"/>
</dbReference>
<dbReference type="InterPro" id="IPR058792">
    <property type="entry name" value="Beta-barrel_RND_2"/>
</dbReference>
<dbReference type="PANTHER" id="PTHR30469:SF37">
    <property type="entry name" value="RAGD PROTEIN"/>
    <property type="match status" value="1"/>
</dbReference>
<feature type="transmembrane region" description="Helical" evidence="3">
    <location>
        <begin position="55"/>
        <end position="74"/>
    </location>
</feature>
<dbReference type="Gene3D" id="2.40.420.20">
    <property type="match status" value="1"/>
</dbReference>
<feature type="domain" description="CusB-like beta-barrel" evidence="6">
    <location>
        <begin position="270"/>
        <end position="342"/>
    </location>
</feature>
<evidence type="ECO:0000256" key="3">
    <source>
        <dbReference type="SAM" id="Phobius"/>
    </source>
</evidence>
<keyword evidence="3" id="KW-1133">Transmembrane helix</keyword>
<dbReference type="RefSeq" id="WP_114811753.1">
    <property type="nucleotide sequence ID" value="NZ_CP139965.1"/>
</dbReference>
<comment type="similarity">
    <text evidence="1">Belongs to the membrane fusion protein (MFP) (TC 8.A.1) family.</text>
</comment>
<dbReference type="InterPro" id="IPR006143">
    <property type="entry name" value="RND_pump_MFP"/>
</dbReference>
<reference evidence="7 8" key="1">
    <citation type="submission" date="2023-12" db="EMBL/GenBank/DDBJ databases">
        <title>Genome sequencing and assembly of bacterial species from a model synthetic community.</title>
        <authorList>
            <person name="Hogle S.L."/>
        </authorList>
    </citation>
    <scope>NUCLEOTIDE SEQUENCE [LARGE SCALE GENOMIC DNA]</scope>
    <source>
        <strain evidence="7 8">HAMBI 2494</strain>
    </source>
</reference>